<dbReference type="InterPro" id="IPR013953">
    <property type="entry name" value="FACT_SPT16_M"/>
</dbReference>
<feature type="compositionally biased region" description="Acidic residues" evidence="13">
    <location>
        <begin position="1022"/>
        <end position="1082"/>
    </location>
</feature>
<dbReference type="Gene3D" id="2.30.29.150">
    <property type="match status" value="1"/>
</dbReference>
<dbReference type="InterPro" id="IPR048969">
    <property type="entry name" value="FACT_SPT16_C"/>
</dbReference>
<dbReference type="InterPro" id="IPR013719">
    <property type="entry name" value="RTT106/SPT16-like_middle_dom"/>
</dbReference>
<evidence type="ECO:0000256" key="9">
    <source>
        <dbReference type="ARBA" id="ARBA00023242"/>
    </source>
</evidence>
<dbReference type="Pfam" id="PF00557">
    <property type="entry name" value="Peptidase_M24"/>
    <property type="match status" value="1"/>
</dbReference>
<dbReference type="PANTHER" id="PTHR13980:SF15">
    <property type="entry name" value="FACT COMPLEX SUBUNIT SPT16"/>
    <property type="match status" value="1"/>
</dbReference>
<evidence type="ECO:0000256" key="6">
    <source>
        <dbReference type="ARBA" id="ARBA00023054"/>
    </source>
</evidence>
<dbReference type="GO" id="GO:0034728">
    <property type="term" value="P:nucleosome organization"/>
    <property type="evidence" value="ECO:0007669"/>
    <property type="project" value="UniProtKB-ARBA"/>
</dbReference>
<evidence type="ECO:0000256" key="11">
    <source>
        <dbReference type="RuleBase" id="RU367052"/>
    </source>
</evidence>
<dbReference type="GO" id="GO:0006368">
    <property type="term" value="P:transcription elongation by RNA polymerase II"/>
    <property type="evidence" value="ECO:0007669"/>
    <property type="project" value="TreeGrafter"/>
</dbReference>
<dbReference type="Pfam" id="PF24824">
    <property type="entry name" value="PH_SPT16"/>
    <property type="match status" value="1"/>
</dbReference>
<dbReference type="FunFam" id="3.90.230.10:FF:000005">
    <property type="entry name" value="FACT complex subunit spt16"/>
    <property type="match status" value="1"/>
</dbReference>
<feature type="domain" description="FACT complex subunit SPT16 N-terminal lobe" evidence="14">
    <location>
        <begin position="83"/>
        <end position="245"/>
    </location>
</feature>
<evidence type="ECO:0000259" key="14">
    <source>
        <dbReference type="SMART" id="SM01285"/>
    </source>
</evidence>
<feature type="region of interest" description="Disordered" evidence="13">
    <location>
        <begin position="1015"/>
        <end position="1105"/>
    </location>
</feature>
<feature type="compositionally biased region" description="Low complexity" evidence="13">
    <location>
        <begin position="534"/>
        <end position="545"/>
    </location>
</feature>
<dbReference type="FunFam" id="2.30.29.150:FF:000002">
    <property type="entry name" value="FACT complex subunit SPT16"/>
    <property type="match status" value="1"/>
</dbReference>
<evidence type="ECO:0000256" key="7">
    <source>
        <dbReference type="ARBA" id="ARBA00023163"/>
    </source>
</evidence>
<dbReference type="AlphaFoldDB" id="A0AAD6IT75"/>
<evidence type="ECO:0000256" key="5">
    <source>
        <dbReference type="ARBA" id="ARBA00023015"/>
    </source>
</evidence>
<dbReference type="SMART" id="SM01287">
    <property type="entry name" value="Rtt106"/>
    <property type="match status" value="1"/>
</dbReference>
<feature type="coiled-coil region" evidence="12">
    <location>
        <begin position="703"/>
        <end position="730"/>
    </location>
</feature>
<evidence type="ECO:0000256" key="3">
    <source>
        <dbReference type="ARBA" id="ARBA00022705"/>
    </source>
</evidence>
<evidence type="ECO:0000256" key="8">
    <source>
        <dbReference type="ARBA" id="ARBA00023204"/>
    </source>
</evidence>
<dbReference type="Pfam" id="PF14826">
    <property type="entry name" value="FACT-Spt16_Nlob"/>
    <property type="match status" value="1"/>
</dbReference>
<dbReference type="Pfam" id="PF21091">
    <property type="entry name" value="SPT16_C"/>
    <property type="match status" value="1"/>
</dbReference>
<evidence type="ECO:0000256" key="10">
    <source>
        <dbReference type="ARBA" id="ARBA00025370"/>
    </source>
</evidence>
<keyword evidence="2 11" id="KW-0158">Chromosome</keyword>
<evidence type="ECO:0000256" key="13">
    <source>
        <dbReference type="SAM" id="MobiDB-lite"/>
    </source>
</evidence>
<proteinExistence type="inferred from homology"/>
<dbReference type="Pfam" id="PF08512">
    <property type="entry name" value="Rttp106-like_middle"/>
    <property type="match status" value="1"/>
</dbReference>
<dbReference type="Gene3D" id="2.30.29.30">
    <property type="entry name" value="Pleckstrin-homology domain (PH domain)/Phosphotyrosine-binding domain (PTB)"/>
    <property type="match status" value="1"/>
</dbReference>
<dbReference type="InterPro" id="IPR000994">
    <property type="entry name" value="Pept_M24"/>
</dbReference>
<dbReference type="GO" id="GO:0031491">
    <property type="term" value="F:nucleosome binding"/>
    <property type="evidence" value="ECO:0007669"/>
    <property type="project" value="TreeGrafter"/>
</dbReference>
<evidence type="ECO:0000313" key="18">
    <source>
        <dbReference type="Proteomes" id="UP001221413"/>
    </source>
</evidence>
<keyword evidence="3 11" id="KW-0235">DNA replication</keyword>
<name>A0AAD6IT75_DREDA</name>
<comment type="caution">
    <text evidence="17">The sequence shown here is derived from an EMBL/GenBank/DDBJ whole genome shotgun (WGS) entry which is preliminary data.</text>
</comment>
<dbReference type="FunFam" id="3.40.350.10:FF:000006">
    <property type="entry name" value="FACT complex subunit SPT16"/>
    <property type="match status" value="1"/>
</dbReference>
<evidence type="ECO:0000256" key="4">
    <source>
        <dbReference type="ARBA" id="ARBA00022763"/>
    </source>
</evidence>
<dbReference type="SMART" id="SM01286">
    <property type="entry name" value="SPT16"/>
    <property type="match status" value="1"/>
</dbReference>
<sequence length="1105" mass="125105">MSPQQESFFLLYPPYITLSPPPSLTFFPPSPALHPADLPRTTPSEPFDTPSIDRDKPTVTLEGQGRHEKTTHSSPNMSDDIVIDKQNFTTRVATLISAWRSQRNEAFGGASSVLLLLGKTDTTGSYTKSLSLFYWLLGYEFPTTLMLLTLDKVYVVTTTKKAKLLHPLSTPKYPVEVLVRGKDEAENKKQLQAIVDHIKAAGKKVGILSKDYNNAQGPLIADWNAIYKPSVEGGDVEEVDIAVGISSALQTYDEAGSKCIRQAAKASVAVIHKYFLDEMSEIIDEEKKITHEALGKKVEEQIENDDFFKKKDHKLGADFSASQLDWAYGPSIQSGGKYDLKVPGEPENDRSNLHSGVIIASMGFRYKNYCSVVGRTYMIDPNKTQEKYYYFLLELHSVVISSLRDGTACKEVYAKALNLVKSKHPEIEKNFVRNVGYGIDIESRDSTLLLNGKNTRVLREGMTLVVHVGFQDLDNPKADDKRGKTYSLALTDTVEVGGRDTEAFVLTRGAPVVKDEVAFYFKEDNPPEQKAKQAKAQPKPSAATKNTAILKTKLRGKREEADEGKEQRRKENQKQLAAKKQADGLDRFPAGGATSNGVERKQIKKFESYKRDNQFPNGVADLKIVVDVKAQTIILPIFGRPVPFHISTIKNVSKNEEDPFTHLRINLVSPGQGVGKKEELPLEDSGAHFVRSLSYRSTDRNRMAEISQAIQDMKKQALKREQEKKEMEDVVTQDNLIEIKNRRPQRLPDVYVRPALDGKRVAGDIEIHQNGLRYSSPLRSGPDQRIDILFSNVKHLFFQPCEHELIVIIHVHLKTPIMVGKKKTKDVQFYREAMDIQFDETGNRKRKYRYGDEEEFEAEQEERRRRAQLDKDFRQFAEKISEATKDEGLDVDIPFRELGFYGVPFRANVLCQPTTECLVQLTDPPFLVITLDEIEVAHLERVQFGLKNFDIAFVFKDFSRPVVHINSVPVESLENVKDWLDSVNIAFTEGPLNLNWMQIMKTVTSDPHQFFADGGWKFLSTDTDDEDDGEEEEESEYEESESEFSDGEDSDDSYGSDDENASEDEGSEESDFSEGESWDEMEEKAKKKDKDRSMSDEEKPKKKKR</sequence>
<dbReference type="SMART" id="SM01285">
    <property type="entry name" value="FACT-Spt16_Nlob"/>
    <property type="match status" value="1"/>
</dbReference>
<dbReference type="Pfam" id="PF08644">
    <property type="entry name" value="SPT16"/>
    <property type="match status" value="1"/>
</dbReference>
<feature type="domain" description="FACT complex subunit SPT16 middle" evidence="15">
    <location>
        <begin position="624"/>
        <end position="774"/>
    </location>
</feature>
<evidence type="ECO:0000256" key="1">
    <source>
        <dbReference type="ARBA" id="ARBA00010779"/>
    </source>
</evidence>
<comment type="similarity">
    <text evidence="1 11">Belongs to the peptidase M24 family. SPT16 subfamily.</text>
</comment>
<keyword evidence="5 11" id="KW-0805">Transcription regulation</keyword>
<keyword evidence="4 11" id="KW-0227">DNA damage</keyword>
<dbReference type="Gene3D" id="2.30.29.210">
    <property type="entry name" value="FACT complex subunit Spt16p/Cdc68p"/>
    <property type="match status" value="1"/>
</dbReference>
<feature type="compositionally biased region" description="Basic and acidic residues" evidence="13">
    <location>
        <begin position="1083"/>
        <end position="1105"/>
    </location>
</feature>
<keyword evidence="18" id="KW-1185">Reference proteome</keyword>
<dbReference type="GO" id="GO:0006260">
    <property type="term" value="P:DNA replication"/>
    <property type="evidence" value="ECO:0007669"/>
    <property type="project" value="UniProtKB-KW"/>
</dbReference>
<feature type="region of interest" description="Disordered" evidence="13">
    <location>
        <begin position="524"/>
        <end position="599"/>
    </location>
</feature>
<comment type="subunit">
    <text evidence="11">Component of the FACT complex.</text>
</comment>
<dbReference type="Gene3D" id="3.90.230.10">
    <property type="entry name" value="Creatinase/methionine aminopeptidase superfamily"/>
    <property type="match status" value="1"/>
</dbReference>
<dbReference type="GO" id="GO:0035101">
    <property type="term" value="C:FACT complex"/>
    <property type="evidence" value="ECO:0007669"/>
    <property type="project" value="UniProtKB-UniRule"/>
</dbReference>
<evidence type="ECO:0000313" key="17">
    <source>
        <dbReference type="EMBL" id="KAJ6256546.1"/>
    </source>
</evidence>
<comment type="function">
    <text evidence="10 11">Component of the FACT complex, a general chromatin factor that acts to reorganize nucleosomes. The FACT complex is involved in multiple processes that require DNA as a template such as mRNA elongation, DNA replication and DNA repair. During transcription elongation the FACT complex acts as a histone chaperone that both destabilizes and restores nucleosomal structure. It facilitates the passage of RNA polymerase II and transcription by promoting the dissociation of one histone H2A-H2B dimer from the nucleosome, then subsequently promotes the reestablishment of the nucleosome following the passage of RNA polymerase II.</text>
</comment>
<keyword evidence="7 11" id="KW-0804">Transcription</keyword>
<dbReference type="InterPro" id="IPR029148">
    <property type="entry name" value="FACT-SPT16_Nlobe"/>
</dbReference>
<comment type="subcellular location">
    <subcellularLocation>
        <location evidence="11">Nucleus</location>
    </subcellularLocation>
    <subcellularLocation>
        <location evidence="11">Chromosome</location>
    </subcellularLocation>
</comment>
<reference evidence="17" key="1">
    <citation type="submission" date="2023-01" db="EMBL/GenBank/DDBJ databases">
        <title>The chitinases involved in constricting ring structure development in the nematode-trapping fungus Drechslerella dactyloides.</title>
        <authorList>
            <person name="Wang R."/>
            <person name="Zhang L."/>
            <person name="Tang P."/>
            <person name="Li S."/>
            <person name="Liang L."/>
        </authorList>
    </citation>
    <scope>NUCLEOTIDE SEQUENCE</scope>
    <source>
        <strain evidence="17">YMF1.00031</strain>
    </source>
</reference>
<dbReference type="Gene3D" id="3.40.350.10">
    <property type="entry name" value="Creatinase/prolidase N-terminal domain"/>
    <property type="match status" value="1"/>
</dbReference>
<feature type="compositionally biased region" description="Basic and acidic residues" evidence="13">
    <location>
        <begin position="557"/>
        <end position="573"/>
    </location>
</feature>
<dbReference type="InterPro" id="IPR029149">
    <property type="entry name" value="Creatin/AminoP/Spt16_N"/>
</dbReference>
<dbReference type="Proteomes" id="UP001221413">
    <property type="component" value="Unassembled WGS sequence"/>
</dbReference>
<dbReference type="InterPro" id="IPR056595">
    <property type="entry name" value="Fact-SPT16_PH"/>
</dbReference>
<dbReference type="SUPFAM" id="SSF55920">
    <property type="entry name" value="Creatinase/aminopeptidase"/>
    <property type="match status" value="1"/>
</dbReference>
<dbReference type="InterPro" id="IPR040258">
    <property type="entry name" value="Spt16"/>
</dbReference>
<evidence type="ECO:0000256" key="2">
    <source>
        <dbReference type="ARBA" id="ARBA00022454"/>
    </source>
</evidence>
<dbReference type="InterPro" id="IPR036005">
    <property type="entry name" value="Creatinase/aminopeptidase-like"/>
</dbReference>
<dbReference type="GO" id="GO:0006281">
    <property type="term" value="P:DNA repair"/>
    <property type="evidence" value="ECO:0007669"/>
    <property type="project" value="UniProtKB-UniRule"/>
</dbReference>
<dbReference type="EMBL" id="JAQGDS010000012">
    <property type="protein sequence ID" value="KAJ6256546.1"/>
    <property type="molecule type" value="Genomic_DNA"/>
</dbReference>
<organism evidence="17 18">
    <name type="scientific">Drechslerella dactyloides</name>
    <name type="common">Nematode-trapping fungus</name>
    <name type="synonym">Arthrobotrys dactyloides</name>
    <dbReference type="NCBI Taxonomy" id="74499"/>
    <lineage>
        <taxon>Eukaryota</taxon>
        <taxon>Fungi</taxon>
        <taxon>Dikarya</taxon>
        <taxon>Ascomycota</taxon>
        <taxon>Pezizomycotina</taxon>
        <taxon>Orbiliomycetes</taxon>
        <taxon>Orbiliales</taxon>
        <taxon>Orbiliaceae</taxon>
        <taxon>Drechslerella</taxon>
    </lineage>
</organism>
<accession>A0AAD6IT75</accession>
<dbReference type="InterPro" id="IPR011993">
    <property type="entry name" value="PH-like_dom_sf"/>
</dbReference>
<protein>
    <recommendedName>
        <fullName evidence="11">FACT complex subunit</fullName>
    </recommendedName>
</protein>
<gene>
    <name evidence="17" type="ORF">Dda_8408</name>
</gene>
<feature type="domain" description="Histone chaperone RTT106/FACT complex subunit SPT16-like middle" evidence="16">
    <location>
        <begin position="900"/>
        <end position="990"/>
    </location>
</feature>
<evidence type="ECO:0000256" key="12">
    <source>
        <dbReference type="SAM" id="Coils"/>
    </source>
</evidence>
<dbReference type="FunFam" id="2.30.29.210:FF:000001">
    <property type="entry name" value="FACT complex subunit spt16"/>
    <property type="match status" value="1"/>
</dbReference>
<dbReference type="PANTHER" id="PTHR13980">
    <property type="entry name" value="CDC68 RELATED"/>
    <property type="match status" value="1"/>
</dbReference>
<keyword evidence="8 11" id="KW-0234">DNA repair</keyword>
<dbReference type="FunFam" id="2.30.29.30:FF:000017">
    <property type="entry name" value="FACT complex subunit SPT16"/>
    <property type="match status" value="1"/>
</dbReference>
<keyword evidence="9 11" id="KW-0539">Nucleus</keyword>
<dbReference type="GO" id="GO:0010468">
    <property type="term" value="P:regulation of gene expression"/>
    <property type="evidence" value="ECO:0007669"/>
    <property type="project" value="UniProtKB-ARBA"/>
</dbReference>
<evidence type="ECO:0000259" key="15">
    <source>
        <dbReference type="SMART" id="SM01286"/>
    </source>
</evidence>
<evidence type="ECO:0000259" key="16">
    <source>
        <dbReference type="SMART" id="SM01287"/>
    </source>
</evidence>
<keyword evidence="6 12" id="KW-0175">Coiled coil</keyword>
<feature type="region of interest" description="Disordered" evidence="13">
    <location>
        <begin position="27"/>
        <end position="79"/>
    </location>
</feature>